<gene>
    <name evidence="2" type="ORF">M0R45_018504</name>
</gene>
<comment type="caution">
    <text evidence="2">The sequence shown here is derived from an EMBL/GenBank/DDBJ whole genome shotgun (WGS) entry which is preliminary data.</text>
</comment>
<accession>A0AAW1X652</accession>
<name>A0AAW1X652_RUBAR</name>
<keyword evidence="3" id="KW-1185">Reference proteome</keyword>
<evidence type="ECO:0000313" key="2">
    <source>
        <dbReference type="EMBL" id="KAK9931217.1"/>
    </source>
</evidence>
<proteinExistence type="predicted"/>
<feature type="compositionally biased region" description="Polar residues" evidence="1">
    <location>
        <begin position="24"/>
        <end position="39"/>
    </location>
</feature>
<evidence type="ECO:0000256" key="1">
    <source>
        <dbReference type="SAM" id="MobiDB-lite"/>
    </source>
</evidence>
<dbReference type="Proteomes" id="UP001457282">
    <property type="component" value="Unassembled WGS sequence"/>
</dbReference>
<reference evidence="2 3" key="1">
    <citation type="journal article" date="2023" name="G3 (Bethesda)">
        <title>A chromosome-length genome assembly and annotation of blackberry (Rubus argutus, cv. 'Hillquist').</title>
        <authorList>
            <person name="Bruna T."/>
            <person name="Aryal R."/>
            <person name="Dudchenko O."/>
            <person name="Sargent D.J."/>
            <person name="Mead D."/>
            <person name="Buti M."/>
            <person name="Cavallini A."/>
            <person name="Hytonen T."/>
            <person name="Andres J."/>
            <person name="Pham M."/>
            <person name="Weisz D."/>
            <person name="Mascagni F."/>
            <person name="Usai G."/>
            <person name="Natali L."/>
            <person name="Bassil N."/>
            <person name="Fernandez G.E."/>
            <person name="Lomsadze A."/>
            <person name="Armour M."/>
            <person name="Olukolu B."/>
            <person name="Poorten T."/>
            <person name="Britton C."/>
            <person name="Davik J."/>
            <person name="Ashrafi H."/>
            <person name="Aiden E.L."/>
            <person name="Borodovsky M."/>
            <person name="Worthington M."/>
        </authorList>
    </citation>
    <scope>NUCLEOTIDE SEQUENCE [LARGE SCALE GENOMIC DNA]</scope>
    <source>
        <strain evidence="2">PI 553951</strain>
    </source>
</reference>
<dbReference type="AlphaFoldDB" id="A0AAW1X652"/>
<organism evidence="2 3">
    <name type="scientific">Rubus argutus</name>
    <name type="common">Southern blackberry</name>
    <dbReference type="NCBI Taxonomy" id="59490"/>
    <lineage>
        <taxon>Eukaryota</taxon>
        <taxon>Viridiplantae</taxon>
        <taxon>Streptophyta</taxon>
        <taxon>Embryophyta</taxon>
        <taxon>Tracheophyta</taxon>
        <taxon>Spermatophyta</taxon>
        <taxon>Magnoliopsida</taxon>
        <taxon>eudicotyledons</taxon>
        <taxon>Gunneridae</taxon>
        <taxon>Pentapetalae</taxon>
        <taxon>rosids</taxon>
        <taxon>fabids</taxon>
        <taxon>Rosales</taxon>
        <taxon>Rosaceae</taxon>
        <taxon>Rosoideae</taxon>
        <taxon>Rosoideae incertae sedis</taxon>
        <taxon>Rubus</taxon>
    </lineage>
</organism>
<protein>
    <submittedName>
        <fullName evidence="2">Uncharacterized protein</fullName>
    </submittedName>
</protein>
<dbReference type="EMBL" id="JBEDUW010000004">
    <property type="protein sequence ID" value="KAK9931217.1"/>
    <property type="molecule type" value="Genomic_DNA"/>
</dbReference>
<feature type="region of interest" description="Disordered" evidence="1">
    <location>
        <begin position="24"/>
        <end position="43"/>
    </location>
</feature>
<evidence type="ECO:0000313" key="3">
    <source>
        <dbReference type="Proteomes" id="UP001457282"/>
    </source>
</evidence>
<sequence length="108" mass="11779">MSPLLTISWKLQLYKTTAEAIQTPTSMSKMRPSTISHSLPSIPKTKSSISKTCNAVVSHLQLLPNGVIVSPAQRGMSSLRLNDNGEANHYIFTCSSTDVDEEGEQEES</sequence>